<evidence type="ECO:0000256" key="1">
    <source>
        <dbReference type="SAM" id="SignalP"/>
    </source>
</evidence>
<feature type="chain" id="PRO_5043529711" evidence="1">
    <location>
        <begin position="20"/>
        <end position="837"/>
    </location>
</feature>
<protein>
    <submittedName>
        <fullName evidence="2">Uncharacterized protein</fullName>
    </submittedName>
</protein>
<evidence type="ECO:0000313" key="2">
    <source>
        <dbReference type="EMBL" id="KAJ3449186.1"/>
    </source>
</evidence>
<gene>
    <name evidence="2" type="ORF">M0812_05331</name>
</gene>
<dbReference type="SUPFAM" id="SSF57184">
    <property type="entry name" value="Growth factor receptor domain"/>
    <property type="match status" value="1"/>
</dbReference>
<dbReference type="SUPFAM" id="SSF51126">
    <property type="entry name" value="Pectin lyase-like"/>
    <property type="match status" value="1"/>
</dbReference>
<keyword evidence="1" id="KW-0732">Signal</keyword>
<dbReference type="EMBL" id="JANTQA010000012">
    <property type="protein sequence ID" value="KAJ3449186.1"/>
    <property type="molecule type" value="Genomic_DNA"/>
</dbReference>
<dbReference type="InterPro" id="IPR011050">
    <property type="entry name" value="Pectin_lyase_fold/virulence"/>
</dbReference>
<dbReference type="InterPro" id="IPR009030">
    <property type="entry name" value="Growth_fac_rcpt_cys_sf"/>
</dbReference>
<evidence type="ECO:0000313" key="3">
    <source>
        <dbReference type="Proteomes" id="UP001146793"/>
    </source>
</evidence>
<accession>A0AAV8A881</accession>
<sequence length="837" mass="93864">MNLICCLCLFLQLTLIAVGADYHIRPGPDTYGSGDGSDWDNAYNTVNLEFERGSTYYFSGGTFPLENDETIVFDTPEDGTSLLKLVKAVDDDHGSDNGWNSDWSSEQTIFESSHVGNTFGVSSMRMRRSHVLIDGKWGMLNEDHGFVFKKTQEACESATEETQFEVLLIQAWDYETDLKDLTLRNCHFELCGERPYYFGAEDDIIYTVQQQDLEDVTFQNCIFRSSSRTAILMPRVTNLLMEGCVLQNIGGAEESNTFRFSNGGEGIVIRNSVWENFKSYSITFGNDITDVDIYNNVFMRSERNQEYTQSSSMLGSNSQIDTKNVNIYSNTFLWLQGLDSGIRFSGSNDNLNVFNNIWAYNMVNQIHFDGDYNTANNVFCNNIRLNEPNYVYLDDNYKDQDNAYSCGNDFNQRLFLKYSQGMSFDEADLSLIEPLSQLGKDLGSQYDTDFNGNTRGGNGGWDQGAYEYVANDCGEVCEIGDQCHLPGLCESLSCTGVSNAQKYELCIGTSTQFASCVNGNCEQGICPEEVSVPYSTNDQDTCNSALDDESCQFSCLYSNEVGEVTCQDSKWQEPSIECNSVCSIKPRLKYATLRDDRCSVIGTSSTCVYSCESNVNDQIILKCQNDEWLDPSPEDFECGGWVCGKDPDFENYHLNGVCLGSMEGDLCEKMECEYRGTVSKYPECQKDGSWTSPEGCYELLDCKIEHCSECGSDGEFCNKCDEGFKISEVGNECVKSCEVHGCHLCSDWRSCKFCKNTLKPNADGSACVTCEVHNCNSCDEDGKCLACDSGYKIHTVSSSENQCQITTKSSDDVSHSFLNNWNYYLILLSFSFLLFQF</sequence>
<dbReference type="InterPro" id="IPR012334">
    <property type="entry name" value="Pectin_lyas_fold"/>
</dbReference>
<organism evidence="2 3">
    <name type="scientific">Anaeramoeba flamelloides</name>
    <dbReference type="NCBI Taxonomy" id="1746091"/>
    <lineage>
        <taxon>Eukaryota</taxon>
        <taxon>Metamonada</taxon>
        <taxon>Anaeramoebidae</taxon>
        <taxon>Anaeramoeba</taxon>
    </lineage>
</organism>
<dbReference type="AlphaFoldDB" id="A0AAV8A881"/>
<dbReference type="Gene3D" id="2.160.20.10">
    <property type="entry name" value="Single-stranded right-handed beta-helix, Pectin lyase-like"/>
    <property type="match status" value="1"/>
</dbReference>
<reference evidence="2" key="1">
    <citation type="submission" date="2022-08" db="EMBL/GenBank/DDBJ databases">
        <title>Novel sulphate-reducing endosymbionts in the free-living metamonad Anaeramoeba.</title>
        <authorList>
            <person name="Jerlstrom-Hultqvist J."/>
            <person name="Cepicka I."/>
            <person name="Gallot-Lavallee L."/>
            <person name="Salas-Leiva D."/>
            <person name="Curtis B.A."/>
            <person name="Zahonova K."/>
            <person name="Pipaliya S."/>
            <person name="Dacks J."/>
            <person name="Roger A.J."/>
        </authorList>
    </citation>
    <scope>NUCLEOTIDE SEQUENCE</scope>
    <source>
        <strain evidence="2">Busselton2</strain>
    </source>
</reference>
<name>A0AAV8A881_9EUKA</name>
<proteinExistence type="predicted"/>
<feature type="signal peptide" evidence="1">
    <location>
        <begin position="1"/>
        <end position="19"/>
    </location>
</feature>
<comment type="caution">
    <text evidence="2">The sequence shown here is derived from an EMBL/GenBank/DDBJ whole genome shotgun (WGS) entry which is preliminary data.</text>
</comment>
<dbReference type="Proteomes" id="UP001146793">
    <property type="component" value="Unassembled WGS sequence"/>
</dbReference>